<organism evidence="1 2">
    <name type="scientific">Streptomyces albireticuli</name>
    <dbReference type="NCBI Taxonomy" id="1940"/>
    <lineage>
        <taxon>Bacteria</taxon>
        <taxon>Bacillati</taxon>
        <taxon>Actinomycetota</taxon>
        <taxon>Actinomycetes</taxon>
        <taxon>Kitasatosporales</taxon>
        <taxon>Streptomycetaceae</taxon>
        <taxon>Streptomyces</taxon>
    </lineage>
</organism>
<name>A0A1Z2L9F5_9ACTN</name>
<sequence length="28" mass="2820">MIAGVVILAAALATSFLIPKPVTAEAHD</sequence>
<dbReference type="Proteomes" id="UP000195755">
    <property type="component" value="Chromosome"/>
</dbReference>
<proteinExistence type="predicted"/>
<evidence type="ECO:0000313" key="1">
    <source>
        <dbReference type="EMBL" id="ARZ70924.1"/>
    </source>
</evidence>
<reference evidence="1 2" key="1">
    <citation type="submission" date="2017-06" db="EMBL/GenBank/DDBJ databases">
        <title>Streptomyces albireticuli Genome sequencing and assembly.</title>
        <authorList>
            <person name="Wang Y."/>
            <person name="Du B."/>
            <person name="Ding Y."/>
            <person name="Liu H."/>
            <person name="Hou Q."/>
            <person name="Liu K."/>
            <person name="Yao L."/>
            <person name="Wang C."/>
        </authorList>
    </citation>
    <scope>NUCLEOTIDE SEQUENCE [LARGE SCALE GENOMIC DNA]</scope>
    <source>
        <strain evidence="1 2">MDJK11</strain>
    </source>
</reference>
<gene>
    <name evidence="1" type="ORF">SMD11_5335</name>
</gene>
<dbReference type="KEGG" id="salj:SMD11_5335"/>
<evidence type="ECO:0000313" key="2">
    <source>
        <dbReference type="Proteomes" id="UP000195755"/>
    </source>
</evidence>
<dbReference type="AlphaFoldDB" id="A0A1Z2L9F5"/>
<accession>A0A1Z2L9F5</accession>
<protein>
    <submittedName>
        <fullName evidence="1">Uncharacterized protein</fullName>
    </submittedName>
</protein>
<dbReference type="EMBL" id="CP021744">
    <property type="protein sequence ID" value="ARZ70924.1"/>
    <property type="molecule type" value="Genomic_DNA"/>
</dbReference>